<dbReference type="EMBL" id="CP031517">
    <property type="protein sequence ID" value="QOS39540.1"/>
    <property type="molecule type" value="Genomic_DNA"/>
</dbReference>
<feature type="domain" description="Ig-like" evidence="1">
    <location>
        <begin position="129"/>
        <end position="199"/>
    </location>
</feature>
<proteinExistence type="predicted"/>
<dbReference type="AlphaFoldDB" id="A0A7M1XK46"/>
<gene>
    <name evidence="2" type="ORF">DYE49_03320</name>
</gene>
<dbReference type="KEGG" id="trc:DYE49_03320"/>
<dbReference type="Pfam" id="PF07523">
    <property type="entry name" value="Big_3"/>
    <property type="match status" value="1"/>
</dbReference>
<sequence length="393" mass="43777">MTKLRKTSVLLLSFLLCSCHDQDYVLSTPSEELVDKKVSLLEIATLPKKTSYYEGEYFNRSGLKLLATFEDGTTYQPLNTEITISSHECLTLETNYVLASYLNASVEIPIEVKELELESLSVLSLPYTTTYAIGGNFAFQGLVIKGKVKDGDEKEISLDEVSFSIEGDAVHDQDEISLSAGAYKVVIDAYHQQASFDIQIVNGYKIEAENILFTSTTSKNDYVRIRNQEDEAYITQNNSTGHIRPIADETALLASGGSYLGDILSGNIIDFYFYSAIQETAEIAIRASSCYMTFGDGWTPKMMSDEQVNRLFDAYANGEKIAIDDDVILPGKGDKDSEIDMSLWVNWQTVSFGLMSLTKGWNTISLKITSDYVNYLGYGCSFNLDYLSVNFVD</sequence>
<dbReference type="Proteomes" id="UP000593591">
    <property type="component" value="Chromosome"/>
</dbReference>
<dbReference type="Gene3D" id="2.60.40.3630">
    <property type="match status" value="2"/>
</dbReference>
<organism evidence="2 3">
    <name type="scientific">Treponema rectale</name>
    <dbReference type="NCBI Taxonomy" id="744512"/>
    <lineage>
        <taxon>Bacteria</taxon>
        <taxon>Pseudomonadati</taxon>
        <taxon>Spirochaetota</taxon>
        <taxon>Spirochaetia</taxon>
        <taxon>Spirochaetales</taxon>
        <taxon>Treponemataceae</taxon>
        <taxon>Treponema</taxon>
    </lineage>
</organism>
<name>A0A7M1XK46_9SPIR</name>
<protein>
    <recommendedName>
        <fullName evidence="1">Ig-like domain-containing protein</fullName>
    </recommendedName>
</protein>
<dbReference type="InterPro" id="IPR022038">
    <property type="entry name" value="Ig-like_bact"/>
</dbReference>
<reference evidence="2 3" key="1">
    <citation type="submission" date="2018-08" db="EMBL/GenBank/DDBJ databases">
        <title>The first complete genome of Treponema rectale (CHPAT), a commensal spirochete of the bovine rectum.</title>
        <authorList>
            <person name="Staton G.J."/>
            <person name="Clegg S.R."/>
            <person name="Carter S.D."/>
            <person name="Radford A.D."/>
            <person name="Darby A."/>
            <person name="Hall N."/>
            <person name="Birtles R.J."/>
            <person name="Evans N.J."/>
        </authorList>
    </citation>
    <scope>NUCLEOTIDE SEQUENCE [LARGE SCALE GENOMIC DNA]</scope>
    <source>
        <strain evidence="2 3">CHPA</strain>
    </source>
</reference>
<evidence type="ECO:0000259" key="1">
    <source>
        <dbReference type="Pfam" id="PF07523"/>
    </source>
</evidence>
<dbReference type="Gene3D" id="2.60.120.260">
    <property type="entry name" value="Galactose-binding domain-like"/>
    <property type="match status" value="1"/>
</dbReference>
<dbReference type="PROSITE" id="PS51257">
    <property type="entry name" value="PROKAR_LIPOPROTEIN"/>
    <property type="match status" value="1"/>
</dbReference>
<accession>A0A7M1XK46</accession>
<evidence type="ECO:0000313" key="2">
    <source>
        <dbReference type="EMBL" id="QOS39540.1"/>
    </source>
</evidence>
<evidence type="ECO:0000313" key="3">
    <source>
        <dbReference type="Proteomes" id="UP000593591"/>
    </source>
</evidence>